<keyword evidence="3" id="KW-1185">Reference proteome</keyword>
<name>A0A139HI51_9PEZI</name>
<dbReference type="EMBL" id="LFZN01000045">
    <property type="protein sequence ID" value="KXT02155.1"/>
    <property type="molecule type" value="Genomic_DNA"/>
</dbReference>
<comment type="caution">
    <text evidence="2">The sequence shown here is derived from an EMBL/GenBank/DDBJ whole genome shotgun (WGS) entry which is preliminary data.</text>
</comment>
<dbReference type="AlphaFoldDB" id="A0A139HI51"/>
<feature type="transmembrane region" description="Helical" evidence="1">
    <location>
        <begin position="34"/>
        <end position="51"/>
    </location>
</feature>
<evidence type="ECO:0000313" key="2">
    <source>
        <dbReference type="EMBL" id="KXT02155.1"/>
    </source>
</evidence>
<keyword evidence="1" id="KW-1133">Transmembrane helix</keyword>
<dbReference type="Proteomes" id="UP000070133">
    <property type="component" value="Unassembled WGS sequence"/>
</dbReference>
<sequence length="136" mass="15838">MLSVASICSLQVSRSRSLMMLKKSRVIDGDDEHMMGLFINFFTFLLLHRLLHQYMDRMLSPPSAVSQSSDVANHDFIVLRPDPVKFVLKAEQLVLASVTSTECMSPSARHLYVPRRLHEWHHFCLRWRKPSQREES</sequence>
<evidence type="ECO:0000313" key="3">
    <source>
        <dbReference type="Proteomes" id="UP000070133"/>
    </source>
</evidence>
<evidence type="ECO:0000256" key="1">
    <source>
        <dbReference type="SAM" id="Phobius"/>
    </source>
</evidence>
<protein>
    <submittedName>
        <fullName evidence="2">Uncharacterized protein</fullName>
    </submittedName>
</protein>
<gene>
    <name evidence="2" type="ORF">AC578_5978</name>
</gene>
<keyword evidence="1" id="KW-0812">Transmembrane</keyword>
<keyword evidence="1" id="KW-0472">Membrane</keyword>
<reference evidence="2 3" key="1">
    <citation type="submission" date="2015-07" db="EMBL/GenBank/DDBJ databases">
        <title>Comparative genomics of the Sigatoka disease complex on banana suggests a link between parallel evolutionary changes in Pseudocercospora fijiensis and Pseudocercospora eumusae and increased virulence on the banana host.</title>
        <authorList>
            <person name="Chang T.-C."/>
            <person name="Salvucci A."/>
            <person name="Crous P.W."/>
            <person name="Stergiopoulos I."/>
        </authorList>
    </citation>
    <scope>NUCLEOTIDE SEQUENCE [LARGE SCALE GENOMIC DNA]</scope>
    <source>
        <strain evidence="2 3">CBS 114824</strain>
    </source>
</reference>
<accession>A0A139HI51</accession>
<organism evidence="2 3">
    <name type="scientific">Pseudocercospora eumusae</name>
    <dbReference type="NCBI Taxonomy" id="321146"/>
    <lineage>
        <taxon>Eukaryota</taxon>
        <taxon>Fungi</taxon>
        <taxon>Dikarya</taxon>
        <taxon>Ascomycota</taxon>
        <taxon>Pezizomycotina</taxon>
        <taxon>Dothideomycetes</taxon>
        <taxon>Dothideomycetidae</taxon>
        <taxon>Mycosphaerellales</taxon>
        <taxon>Mycosphaerellaceae</taxon>
        <taxon>Pseudocercospora</taxon>
    </lineage>
</organism>
<proteinExistence type="predicted"/>